<protein>
    <submittedName>
        <fullName evidence="2">Uncharacterized protein</fullName>
    </submittedName>
</protein>
<evidence type="ECO:0000313" key="3">
    <source>
        <dbReference type="Proteomes" id="UP000294543"/>
    </source>
</evidence>
<feature type="transmembrane region" description="Helical" evidence="1">
    <location>
        <begin position="36"/>
        <end position="57"/>
    </location>
</feature>
<accession>A0A4R4WTF7</accession>
<evidence type="ECO:0000313" key="2">
    <source>
        <dbReference type="EMBL" id="TDD20933.1"/>
    </source>
</evidence>
<sequence length="193" mass="20886">MNWPAERDLPEGRRRLLKEFVMTEIDKPAKRRVPRLAVLAPVLGLAAAAAVAVPLLFGGSPAYAVEKRPDGLIDITINEVKNPEQLQKDLRAMGANVVVTYIPMGKKCSPQPRSSHFLSKEEAPLAVFPPPEDRMGQGFTIDPRVIGEGRTGVLEFSVSEKDGGVVAGIWARVGQDPIAGCELVDTTDAPLMH</sequence>
<proteinExistence type="predicted"/>
<dbReference type="OrthoDB" id="3525031at2"/>
<name>A0A4R4WTF7_9ACTN</name>
<evidence type="ECO:0000256" key="1">
    <source>
        <dbReference type="SAM" id="Phobius"/>
    </source>
</evidence>
<keyword evidence="1" id="KW-0472">Membrane</keyword>
<keyword evidence="1" id="KW-1133">Transmembrane helix</keyword>
<keyword evidence="1" id="KW-0812">Transmembrane</keyword>
<gene>
    <name evidence="2" type="ORF">E1294_16210</name>
</gene>
<comment type="caution">
    <text evidence="2">The sequence shown here is derived from an EMBL/GenBank/DDBJ whole genome shotgun (WGS) entry which is preliminary data.</text>
</comment>
<dbReference type="EMBL" id="SMKP01000040">
    <property type="protein sequence ID" value="TDD20933.1"/>
    <property type="molecule type" value="Genomic_DNA"/>
</dbReference>
<dbReference type="AlphaFoldDB" id="A0A4R4WTF7"/>
<keyword evidence="3" id="KW-1185">Reference proteome</keyword>
<organism evidence="2 3">
    <name type="scientific">Nonomuraea diastatica</name>
    <dbReference type="NCBI Taxonomy" id="1848329"/>
    <lineage>
        <taxon>Bacteria</taxon>
        <taxon>Bacillati</taxon>
        <taxon>Actinomycetota</taxon>
        <taxon>Actinomycetes</taxon>
        <taxon>Streptosporangiales</taxon>
        <taxon>Streptosporangiaceae</taxon>
        <taxon>Nonomuraea</taxon>
    </lineage>
</organism>
<dbReference type="Proteomes" id="UP000294543">
    <property type="component" value="Unassembled WGS sequence"/>
</dbReference>
<reference evidence="2 3" key="1">
    <citation type="submission" date="2019-03" db="EMBL/GenBank/DDBJ databases">
        <title>Draft genome sequences of novel Actinobacteria.</title>
        <authorList>
            <person name="Sahin N."/>
            <person name="Ay H."/>
            <person name="Saygin H."/>
        </authorList>
    </citation>
    <scope>NUCLEOTIDE SEQUENCE [LARGE SCALE GENOMIC DNA]</scope>
    <source>
        <strain evidence="2 3">KC712</strain>
    </source>
</reference>
<dbReference type="RefSeq" id="WP_132509349.1">
    <property type="nucleotide sequence ID" value="NZ_SMKP01000040.1"/>
</dbReference>